<accession>A0A5M8QKS3</accession>
<organism evidence="1 2">
    <name type="scientific">Agrococcus sediminis</name>
    <dbReference type="NCBI Taxonomy" id="2599924"/>
    <lineage>
        <taxon>Bacteria</taxon>
        <taxon>Bacillati</taxon>
        <taxon>Actinomycetota</taxon>
        <taxon>Actinomycetes</taxon>
        <taxon>Micrococcales</taxon>
        <taxon>Microbacteriaceae</taxon>
        <taxon>Agrococcus</taxon>
    </lineage>
</organism>
<protein>
    <submittedName>
        <fullName evidence="1">Uncharacterized protein</fullName>
    </submittedName>
</protein>
<dbReference type="RefSeq" id="WP_128189781.1">
    <property type="nucleotide sequence ID" value="NZ_VOIR01000012.1"/>
</dbReference>
<gene>
    <name evidence="1" type="ORF">FQ330_05805</name>
</gene>
<comment type="caution">
    <text evidence="1">The sequence shown here is derived from an EMBL/GenBank/DDBJ whole genome shotgun (WGS) entry which is preliminary data.</text>
</comment>
<name>A0A5M8QKS3_9MICO</name>
<evidence type="ECO:0000313" key="1">
    <source>
        <dbReference type="EMBL" id="KAA6435263.1"/>
    </source>
</evidence>
<keyword evidence="2" id="KW-1185">Reference proteome</keyword>
<dbReference type="Proteomes" id="UP000323221">
    <property type="component" value="Unassembled WGS sequence"/>
</dbReference>
<reference evidence="1 2" key="1">
    <citation type="submission" date="2019-08" db="EMBL/GenBank/DDBJ databases">
        <title>Agrococcus lahaulensis sp. nov., isolated from a cold desert of the Indian Himalayas.</title>
        <authorList>
            <person name="Qu J.H."/>
        </authorList>
    </citation>
    <scope>NUCLEOTIDE SEQUENCE [LARGE SCALE GENOMIC DNA]</scope>
    <source>
        <strain evidence="1 2">NS18</strain>
    </source>
</reference>
<dbReference type="OrthoDB" id="5242426at2"/>
<proteinExistence type="predicted"/>
<evidence type="ECO:0000313" key="2">
    <source>
        <dbReference type="Proteomes" id="UP000323221"/>
    </source>
</evidence>
<dbReference type="EMBL" id="VOIR01000012">
    <property type="protein sequence ID" value="KAA6435263.1"/>
    <property type="molecule type" value="Genomic_DNA"/>
</dbReference>
<dbReference type="AlphaFoldDB" id="A0A5M8QKS3"/>
<sequence length="161" mass="17863">MDARDGFEITPVALPEFRIARPHPRLGDPDFDPVDAVLDSPEFRDAIIWKAQGGEAALLEDANGLAAKVRGLDDNRFGIVKRRAGSVTPFAQTLRIGDAWIVEVHDGTDDDWAHRVLRAARSVPAGQLDPAESWNASDAADIMWSWLHGDRLEHLQRVPLR</sequence>